<dbReference type="Gene3D" id="3.30.565.10">
    <property type="entry name" value="Histidine kinase-like ATPase, C-terminal domain"/>
    <property type="match status" value="1"/>
</dbReference>
<dbReference type="GO" id="GO:0000156">
    <property type="term" value="F:phosphorelay response regulator activity"/>
    <property type="evidence" value="ECO:0007669"/>
    <property type="project" value="TreeGrafter"/>
</dbReference>
<dbReference type="InterPro" id="IPR050351">
    <property type="entry name" value="BphY/WalK/GraS-like"/>
</dbReference>
<dbReference type="InterPro" id="IPR029016">
    <property type="entry name" value="GAF-like_dom_sf"/>
</dbReference>
<dbReference type="GO" id="GO:0007234">
    <property type="term" value="P:osmosensory signaling via phosphorelay pathway"/>
    <property type="evidence" value="ECO:0007669"/>
    <property type="project" value="TreeGrafter"/>
</dbReference>
<comment type="cofactor">
    <cofactor evidence="2">
        <name>Cu cation</name>
        <dbReference type="ChEBI" id="CHEBI:23378"/>
    </cofactor>
</comment>
<dbReference type="Gene3D" id="3.30.450.40">
    <property type="match status" value="1"/>
</dbReference>
<keyword evidence="8 18" id="KW-0812">Transmembrane</keyword>
<dbReference type="InterPro" id="IPR004358">
    <property type="entry name" value="Sig_transdc_His_kin-like_C"/>
</dbReference>
<evidence type="ECO:0000256" key="10">
    <source>
        <dbReference type="ARBA" id="ARBA00022777"/>
    </source>
</evidence>
<feature type="transmembrane region" description="Helical" evidence="18">
    <location>
        <begin position="12"/>
        <end position="36"/>
    </location>
</feature>
<evidence type="ECO:0000256" key="15">
    <source>
        <dbReference type="ARBA" id="ARBA00023136"/>
    </source>
</evidence>
<dbReference type="SUPFAM" id="SSF55781">
    <property type="entry name" value="GAF domain-like"/>
    <property type="match status" value="1"/>
</dbReference>
<dbReference type="PANTHER" id="PTHR42878:SF15">
    <property type="entry name" value="BACTERIOPHYTOCHROME"/>
    <property type="match status" value="1"/>
</dbReference>
<gene>
    <name evidence="20" type="ORF">ABOD76_00230</name>
</gene>
<comment type="similarity">
    <text evidence="4">Belongs to the ethylene receptor family.</text>
</comment>
<keyword evidence="9" id="KW-0936">Ethylene signaling pathway</keyword>
<evidence type="ECO:0000256" key="17">
    <source>
        <dbReference type="SAM" id="Coils"/>
    </source>
</evidence>
<proteinExistence type="inferred from homology"/>
<comment type="catalytic activity">
    <reaction evidence="1">
        <text>ATP + protein L-histidine = ADP + protein N-phospho-L-histidine.</text>
        <dbReference type="EC" id="2.7.13.3"/>
    </reaction>
</comment>
<evidence type="ECO:0000256" key="12">
    <source>
        <dbReference type="ARBA" id="ARBA00022989"/>
    </source>
</evidence>
<evidence type="ECO:0000256" key="16">
    <source>
        <dbReference type="ARBA" id="ARBA00023157"/>
    </source>
</evidence>
<dbReference type="GO" id="GO:0005524">
    <property type="term" value="F:ATP binding"/>
    <property type="evidence" value="ECO:0007669"/>
    <property type="project" value="UniProtKB-KW"/>
</dbReference>
<dbReference type="CDD" id="cd00082">
    <property type="entry name" value="HisKA"/>
    <property type="match status" value="1"/>
</dbReference>
<geneLocation type="plasmid" evidence="20">
    <name>pDson04</name>
</geneLocation>
<dbReference type="InterPro" id="IPR058544">
    <property type="entry name" value="ETR1_N"/>
</dbReference>
<evidence type="ECO:0000256" key="3">
    <source>
        <dbReference type="ARBA" id="ARBA00004477"/>
    </source>
</evidence>
<feature type="coiled-coil region" evidence="17">
    <location>
        <begin position="338"/>
        <end position="365"/>
    </location>
</feature>
<name>A0AAU7U5Q8_9DEIO</name>
<keyword evidence="10" id="KW-0418">Kinase</keyword>
<dbReference type="GO" id="GO:0000155">
    <property type="term" value="F:phosphorelay sensor kinase activity"/>
    <property type="evidence" value="ECO:0007669"/>
    <property type="project" value="InterPro"/>
</dbReference>
<dbReference type="InterPro" id="IPR003018">
    <property type="entry name" value="GAF"/>
</dbReference>
<dbReference type="Pfam" id="PF02518">
    <property type="entry name" value="HATPase_c"/>
    <property type="match status" value="1"/>
</dbReference>
<dbReference type="RefSeq" id="WP_350240926.1">
    <property type="nucleotide sequence ID" value="NZ_CP158296.1"/>
</dbReference>
<evidence type="ECO:0000256" key="13">
    <source>
        <dbReference type="ARBA" id="ARBA00023008"/>
    </source>
</evidence>
<dbReference type="GO" id="GO:0030295">
    <property type="term" value="F:protein kinase activator activity"/>
    <property type="evidence" value="ECO:0007669"/>
    <property type="project" value="TreeGrafter"/>
</dbReference>
<dbReference type="InterPro" id="IPR003661">
    <property type="entry name" value="HisK_dim/P_dom"/>
</dbReference>
<feature type="transmembrane region" description="Helical" evidence="18">
    <location>
        <begin position="56"/>
        <end position="78"/>
    </location>
</feature>
<keyword evidence="20" id="KW-0614">Plasmid</keyword>
<feature type="coiled-coil region" evidence="17">
    <location>
        <begin position="149"/>
        <end position="180"/>
    </location>
</feature>
<dbReference type="PROSITE" id="PS50109">
    <property type="entry name" value="HIS_KIN"/>
    <property type="match status" value="1"/>
</dbReference>
<feature type="domain" description="Histidine kinase" evidence="19">
    <location>
        <begin position="365"/>
        <end position="578"/>
    </location>
</feature>
<evidence type="ECO:0000256" key="1">
    <source>
        <dbReference type="ARBA" id="ARBA00000085"/>
    </source>
</evidence>
<accession>A0AAU7U5Q8</accession>
<evidence type="ECO:0000256" key="8">
    <source>
        <dbReference type="ARBA" id="ARBA00022692"/>
    </source>
</evidence>
<keyword evidence="20" id="KW-0067">ATP-binding</keyword>
<keyword evidence="13" id="KW-0186">Copper</keyword>
<dbReference type="EMBL" id="CP158296">
    <property type="protein sequence ID" value="XBV83435.1"/>
    <property type="molecule type" value="Genomic_DNA"/>
</dbReference>
<keyword evidence="12 18" id="KW-1133">Transmembrane helix</keyword>
<evidence type="ECO:0000256" key="9">
    <source>
        <dbReference type="ARBA" id="ARBA00022745"/>
    </source>
</evidence>
<dbReference type="InterPro" id="IPR005467">
    <property type="entry name" value="His_kinase_dom"/>
</dbReference>
<dbReference type="PRINTS" id="PR00344">
    <property type="entry name" value="BCTRLSENSOR"/>
</dbReference>
<dbReference type="InterPro" id="IPR036097">
    <property type="entry name" value="HisK_dim/P_sf"/>
</dbReference>
<keyword evidence="6" id="KW-0597">Phosphoprotein</keyword>
<evidence type="ECO:0000256" key="6">
    <source>
        <dbReference type="ARBA" id="ARBA00022553"/>
    </source>
</evidence>
<keyword evidence="7" id="KW-0808">Transferase</keyword>
<keyword evidence="11" id="KW-0256">Endoplasmic reticulum</keyword>
<keyword evidence="16" id="KW-1015">Disulfide bond</keyword>
<sequence length="578" mass="63332">MLRLAPRTSTTWRTLAIALAGLGLPLLWPGILGHLLDIRPFTSDMHSTWPGALTALQLGSDLLIGLSYTFISAVLAYIVFQHRRLLPFDWVVLSFGLFIVACGGTHLMHVLVRWQPVYWLDGYLKGLTAVVSVATAAALPPLIPRVSQLLNAERAVLEQQRELERSNQALQAAVARAEILAALGEALQVATTHAQVERTALDQLAPVLQASAMLVVPFGRPVLQEVTVWGELPAAVAATLARASFSAQETPMLHRAAQTRQAVYLDQYEQGSGNASGLGGYAYGLEPIVNRAGEVVAGLIVWRSTDRGPWTDSQQDLMRRAASTIGLALERTEATTQIERQHLALAEMNARLKQSNNDLERFAHVASHDLQEPLRTVISFGGLLERKYADRLDDTGRRYLSFMIGGTTRMHALIRDLLTLSTYTAAPTPLEAVPLDTPLTEAMLRLQVRIEEQGARITVDPLPTVRGNAAELAQLFQNLLSNALKFQHPGTTPDVHVRAKPHPAGWHVQVKDNGIGIDPQHFEQVFGIFQRLHTQQEYAGTGLGLAIVQRIVERHGGQVWVESTPGDGTTFHLVLQDA</sequence>
<dbReference type="FunFam" id="3.30.565.10:FF:000006">
    <property type="entry name" value="Sensor histidine kinase WalK"/>
    <property type="match status" value="1"/>
</dbReference>
<dbReference type="SUPFAM" id="SSF47384">
    <property type="entry name" value="Homodimeric domain of signal transducing histidine kinase"/>
    <property type="match status" value="1"/>
</dbReference>
<evidence type="ECO:0000256" key="18">
    <source>
        <dbReference type="SAM" id="Phobius"/>
    </source>
</evidence>
<dbReference type="Pfam" id="PF13185">
    <property type="entry name" value="GAF_2"/>
    <property type="match status" value="1"/>
</dbReference>
<keyword evidence="20" id="KW-0547">Nucleotide-binding</keyword>
<evidence type="ECO:0000256" key="14">
    <source>
        <dbReference type="ARBA" id="ARBA00023012"/>
    </source>
</evidence>
<dbReference type="InterPro" id="IPR036890">
    <property type="entry name" value="HATPase_C_sf"/>
</dbReference>
<dbReference type="Pfam" id="PF25487">
    <property type="entry name" value="ETR1_N"/>
    <property type="match status" value="1"/>
</dbReference>
<dbReference type="InterPro" id="IPR003594">
    <property type="entry name" value="HATPase_dom"/>
</dbReference>
<comment type="subcellular location">
    <subcellularLocation>
        <location evidence="3">Endoplasmic reticulum membrane</location>
        <topology evidence="3">Multi-pass membrane protein</topology>
    </subcellularLocation>
</comment>
<dbReference type="SMART" id="SM00387">
    <property type="entry name" value="HATPase_c"/>
    <property type="match status" value="1"/>
</dbReference>
<evidence type="ECO:0000256" key="2">
    <source>
        <dbReference type="ARBA" id="ARBA00001935"/>
    </source>
</evidence>
<feature type="transmembrane region" description="Helical" evidence="18">
    <location>
        <begin position="90"/>
        <end position="111"/>
    </location>
</feature>
<keyword evidence="15 18" id="KW-0472">Membrane</keyword>
<evidence type="ECO:0000313" key="20">
    <source>
        <dbReference type="EMBL" id="XBV83435.1"/>
    </source>
</evidence>
<dbReference type="SMART" id="SM00388">
    <property type="entry name" value="HisKA"/>
    <property type="match status" value="1"/>
</dbReference>
<reference evidence="20" key="1">
    <citation type="submission" date="2024-06" db="EMBL/GenBank/DDBJ databases">
        <title>Draft Genome Sequence of Deinococcus sonorensis Type Strain KR-87, a Biofilm Producing Representative of the Genus Deinococcus.</title>
        <authorList>
            <person name="Boren L.S."/>
            <person name="Grosso R.A."/>
            <person name="Hugenberg-Cox A.N."/>
            <person name="Hill J.T.E."/>
            <person name="Albert C.M."/>
            <person name="Tuohy J.M."/>
        </authorList>
    </citation>
    <scope>NUCLEOTIDE SEQUENCE</scope>
    <source>
        <strain evidence="20">KR-87</strain>
        <plasmid evidence="20">pDson04</plasmid>
    </source>
</reference>
<dbReference type="Gene3D" id="1.10.287.130">
    <property type="match status" value="1"/>
</dbReference>
<keyword evidence="17" id="KW-0175">Coiled coil</keyword>
<evidence type="ECO:0000256" key="5">
    <source>
        <dbReference type="ARBA" id="ARBA00012438"/>
    </source>
</evidence>
<evidence type="ECO:0000256" key="4">
    <source>
        <dbReference type="ARBA" id="ARBA00009842"/>
    </source>
</evidence>
<dbReference type="AlphaFoldDB" id="A0AAU7U5Q8"/>
<protein>
    <recommendedName>
        <fullName evidence="5">histidine kinase</fullName>
        <ecNumber evidence="5">2.7.13.3</ecNumber>
    </recommendedName>
</protein>
<dbReference type="EC" id="2.7.13.3" evidence="5"/>
<keyword evidence="14" id="KW-0902">Two-component regulatory system</keyword>
<dbReference type="SUPFAM" id="SSF55874">
    <property type="entry name" value="ATPase domain of HSP90 chaperone/DNA topoisomerase II/histidine kinase"/>
    <property type="match status" value="1"/>
</dbReference>
<evidence type="ECO:0000256" key="7">
    <source>
        <dbReference type="ARBA" id="ARBA00022679"/>
    </source>
</evidence>
<organism evidence="20">
    <name type="scientific">Deinococcus sonorensis KR-87</name>
    <dbReference type="NCBI Taxonomy" id="694439"/>
    <lineage>
        <taxon>Bacteria</taxon>
        <taxon>Thermotogati</taxon>
        <taxon>Deinococcota</taxon>
        <taxon>Deinococci</taxon>
        <taxon>Deinococcales</taxon>
        <taxon>Deinococcaceae</taxon>
        <taxon>Deinococcus</taxon>
    </lineage>
</organism>
<dbReference type="Pfam" id="PF00512">
    <property type="entry name" value="HisKA"/>
    <property type="match status" value="1"/>
</dbReference>
<evidence type="ECO:0000256" key="11">
    <source>
        <dbReference type="ARBA" id="ARBA00022824"/>
    </source>
</evidence>
<evidence type="ECO:0000259" key="19">
    <source>
        <dbReference type="PROSITE" id="PS50109"/>
    </source>
</evidence>
<dbReference type="KEGG" id="dsc:ABOD76_00230"/>
<dbReference type="PANTHER" id="PTHR42878">
    <property type="entry name" value="TWO-COMPONENT HISTIDINE KINASE"/>
    <property type="match status" value="1"/>
</dbReference>